<dbReference type="Pfam" id="PF01103">
    <property type="entry name" value="Omp85"/>
    <property type="match status" value="1"/>
</dbReference>
<dbReference type="AlphaFoldDB" id="A0A5C1QRS7"/>
<evidence type="ECO:0000313" key="5">
    <source>
        <dbReference type="EMBL" id="QEN09266.1"/>
    </source>
</evidence>
<dbReference type="InterPro" id="IPR000184">
    <property type="entry name" value="Bac_surfAg_D15"/>
</dbReference>
<evidence type="ECO:0000256" key="1">
    <source>
        <dbReference type="ARBA" id="ARBA00004370"/>
    </source>
</evidence>
<evidence type="ECO:0000313" key="6">
    <source>
        <dbReference type="Proteomes" id="UP000324209"/>
    </source>
</evidence>
<organism evidence="5 6">
    <name type="scientific">Oceanispirochaeta crateris</name>
    <dbReference type="NCBI Taxonomy" id="2518645"/>
    <lineage>
        <taxon>Bacteria</taxon>
        <taxon>Pseudomonadati</taxon>
        <taxon>Spirochaetota</taxon>
        <taxon>Spirochaetia</taxon>
        <taxon>Spirochaetales</taxon>
        <taxon>Spirochaetaceae</taxon>
        <taxon>Oceanispirochaeta</taxon>
    </lineage>
</organism>
<sequence>MNNHPRLLITTLVLFIATTAHASEEILIQDIQFHGLVRTNEKTAQKIILPVSKGEAFTEVTEELIIQELRKAGIFNPEIRVESEIIGKVAFIDIFVKDRWTLIPIPIFSFSNDGSWNVGVLGIESNLLGRYKTLGLGFFYGSDGWSLLNIYSDPNFLGSDIRFTTGLSLGLDKTEDQTPEEETIRDYSADKTKISLGMSVPVSESFSFGGKWSFNRSIHLENNSGAAPVDDFSSTGIQGSLKWEQLYYDIPFEYGFLASSGLGWNWGLDDTKDYPQIEGKVKWALNPFYKHQLALIAHSAWSRDLPPQEQFRLGGRPGSLVLPMGKIAAQEYWSSSASYSIPAWSFKGGTLALKGFYDMGAYKSDLEETNFFHGPGMGIELFINDLAIPAIQMNIAWNLETGLYQFSAGVGMGGGE</sequence>
<keyword evidence="2" id="KW-0472">Membrane</keyword>
<name>A0A5C1QRS7_9SPIO</name>
<dbReference type="Gene3D" id="2.40.160.50">
    <property type="entry name" value="membrane protein fhac: a member of the omp85/tpsb transporter family"/>
    <property type="match status" value="1"/>
</dbReference>
<dbReference type="RefSeq" id="WP_149487341.1">
    <property type="nucleotide sequence ID" value="NZ_CP036150.1"/>
</dbReference>
<dbReference type="EMBL" id="CP036150">
    <property type="protein sequence ID" value="QEN09266.1"/>
    <property type="molecule type" value="Genomic_DNA"/>
</dbReference>
<comment type="subcellular location">
    <subcellularLocation>
        <location evidence="1">Membrane</location>
    </subcellularLocation>
</comment>
<accession>A0A5C1QRS7</accession>
<keyword evidence="3" id="KW-0732">Signal</keyword>
<dbReference type="GO" id="GO:0019867">
    <property type="term" value="C:outer membrane"/>
    <property type="evidence" value="ECO:0007669"/>
    <property type="project" value="InterPro"/>
</dbReference>
<keyword evidence="6" id="KW-1185">Reference proteome</keyword>
<feature type="domain" description="Bacterial surface antigen (D15)" evidence="4">
    <location>
        <begin position="126"/>
        <end position="400"/>
    </location>
</feature>
<dbReference type="Proteomes" id="UP000324209">
    <property type="component" value="Chromosome"/>
</dbReference>
<reference evidence="5 6" key="1">
    <citation type="submission" date="2019-02" db="EMBL/GenBank/DDBJ databases">
        <title>Complete Genome Sequence and Methylome Analysis of free living Spirochaetas.</title>
        <authorList>
            <person name="Fomenkov A."/>
            <person name="Dubinina G."/>
            <person name="Leshcheva N."/>
            <person name="Mikheeva N."/>
            <person name="Grabovich M."/>
            <person name="Vincze T."/>
            <person name="Roberts R.J."/>
        </authorList>
    </citation>
    <scope>NUCLEOTIDE SEQUENCE [LARGE SCALE GENOMIC DNA]</scope>
    <source>
        <strain evidence="5 6">K2</strain>
    </source>
</reference>
<evidence type="ECO:0000256" key="3">
    <source>
        <dbReference type="SAM" id="SignalP"/>
    </source>
</evidence>
<dbReference type="OrthoDB" id="366754at2"/>
<evidence type="ECO:0000256" key="2">
    <source>
        <dbReference type="ARBA" id="ARBA00023136"/>
    </source>
</evidence>
<evidence type="ECO:0000259" key="4">
    <source>
        <dbReference type="Pfam" id="PF01103"/>
    </source>
</evidence>
<proteinExistence type="predicted"/>
<gene>
    <name evidence="5" type="ORF">EXM22_15240</name>
</gene>
<protein>
    <recommendedName>
        <fullName evidence="4">Bacterial surface antigen (D15) domain-containing protein</fullName>
    </recommendedName>
</protein>
<feature type="signal peptide" evidence="3">
    <location>
        <begin position="1"/>
        <end position="22"/>
    </location>
</feature>
<feature type="chain" id="PRO_5022803442" description="Bacterial surface antigen (D15) domain-containing protein" evidence="3">
    <location>
        <begin position="23"/>
        <end position="416"/>
    </location>
</feature>
<dbReference type="KEGG" id="ock:EXM22_15240"/>